<gene>
    <name evidence="2" type="ORF">OEW28_13510</name>
</gene>
<accession>A0ABT2ZEX9</accession>
<organism evidence="2 3">
    <name type="scientific">Albidovulum marisflavi</name>
    <dbReference type="NCBI Taxonomy" id="2984159"/>
    <lineage>
        <taxon>Bacteria</taxon>
        <taxon>Pseudomonadati</taxon>
        <taxon>Pseudomonadota</taxon>
        <taxon>Alphaproteobacteria</taxon>
        <taxon>Rhodobacterales</taxon>
        <taxon>Paracoccaceae</taxon>
        <taxon>Albidovulum</taxon>
    </lineage>
</organism>
<dbReference type="Proteomes" id="UP001652542">
    <property type="component" value="Unassembled WGS sequence"/>
</dbReference>
<dbReference type="InterPro" id="IPR036182">
    <property type="entry name" value="PCuAC_sf"/>
</dbReference>
<dbReference type="Pfam" id="PF04314">
    <property type="entry name" value="PCuAC"/>
    <property type="match status" value="1"/>
</dbReference>
<dbReference type="PANTHER" id="PTHR36302:SF1">
    <property type="entry name" value="COPPER CHAPERONE PCU(A)C"/>
    <property type="match status" value="1"/>
</dbReference>
<name>A0ABT2ZEX9_9RHOB</name>
<proteinExistence type="predicted"/>
<evidence type="ECO:0000256" key="1">
    <source>
        <dbReference type="SAM" id="SignalP"/>
    </source>
</evidence>
<reference evidence="2 3" key="1">
    <citation type="submission" date="2022-10" db="EMBL/GenBank/DDBJ databases">
        <title>Defluviimonas sp. nov., isolated from ocean surface water.</title>
        <authorList>
            <person name="He W."/>
            <person name="Wang L."/>
            <person name="Zhang D.-F."/>
        </authorList>
    </citation>
    <scope>NUCLEOTIDE SEQUENCE [LARGE SCALE GENOMIC DNA]</scope>
    <source>
        <strain evidence="2 3">WL0002</strain>
    </source>
</reference>
<dbReference type="EMBL" id="JAOWKY010000003">
    <property type="protein sequence ID" value="MCV2869646.1"/>
    <property type="molecule type" value="Genomic_DNA"/>
</dbReference>
<keyword evidence="3" id="KW-1185">Reference proteome</keyword>
<feature type="chain" id="PRO_5046467972" evidence="1">
    <location>
        <begin position="22"/>
        <end position="142"/>
    </location>
</feature>
<feature type="signal peptide" evidence="1">
    <location>
        <begin position="1"/>
        <end position="21"/>
    </location>
</feature>
<comment type="caution">
    <text evidence="2">The sequence shown here is derived from an EMBL/GenBank/DDBJ whole genome shotgun (WGS) entry which is preliminary data.</text>
</comment>
<evidence type="ECO:0000313" key="2">
    <source>
        <dbReference type="EMBL" id="MCV2869646.1"/>
    </source>
</evidence>
<keyword evidence="1" id="KW-0732">Signal</keyword>
<dbReference type="InterPro" id="IPR058248">
    <property type="entry name" value="Lxx211020-like"/>
</dbReference>
<dbReference type="SUPFAM" id="SSF110087">
    <property type="entry name" value="DR1885-like metal-binding protein"/>
    <property type="match status" value="1"/>
</dbReference>
<dbReference type="Gene3D" id="2.60.40.1890">
    <property type="entry name" value="PCu(A)C copper chaperone"/>
    <property type="match status" value="1"/>
</dbReference>
<dbReference type="InterPro" id="IPR007410">
    <property type="entry name" value="LpqE-like"/>
</dbReference>
<dbReference type="PANTHER" id="PTHR36302">
    <property type="entry name" value="BLR7088 PROTEIN"/>
    <property type="match status" value="1"/>
</dbReference>
<evidence type="ECO:0000313" key="3">
    <source>
        <dbReference type="Proteomes" id="UP001652542"/>
    </source>
</evidence>
<dbReference type="RefSeq" id="WP_263735293.1">
    <property type="nucleotide sequence ID" value="NZ_JAOWKY010000003.1"/>
</dbReference>
<protein>
    <submittedName>
        <fullName evidence="2">Copper chaperone PCu(A)C</fullName>
    </submittedName>
</protein>
<sequence length="142" mass="14840">MKTFKSALAALSLAVATPAFAEDGMMISDAYARIMPGSNAGAAFFMIENHSDVDDRLVGAASDVAMKAELHTHKQTADGTMQMMAIEDGIALPAGGTHALARGGDHLMFMGLKDAPGEALTVTLTFEQAGEITVEIPVDNSR</sequence>